<dbReference type="EMBL" id="MTKT01002214">
    <property type="protein sequence ID" value="OWM81498.1"/>
    <property type="molecule type" value="Genomic_DNA"/>
</dbReference>
<organism evidence="3 5">
    <name type="scientific">Punica granatum</name>
    <name type="common">Pomegranate</name>
    <dbReference type="NCBI Taxonomy" id="22663"/>
    <lineage>
        <taxon>Eukaryota</taxon>
        <taxon>Viridiplantae</taxon>
        <taxon>Streptophyta</taxon>
        <taxon>Embryophyta</taxon>
        <taxon>Tracheophyta</taxon>
        <taxon>Spermatophyta</taxon>
        <taxon>Magnoliopsida</taxon>
        <taxon>eudicotyledons</taxon>
        <taxon>Gunneridae</taxon>
        <taxon>Pentapetalae</taxon>
        <taxon>rosids</taxon>
        <taxon>malvids</taxon>
        <taxon>Myrtales</taxon>
        <taxon>Lythraceae</taxon>
        <taxon>Punica</taxon>
    </lineage>
</organism>
<feature type="compositionally biased region" description="Polar residues" evidence="1">
    <location>
        <begin position="192"/>
        <end position="211"/>
    </location>
</feature>
<dbReference type="EMBL" id="PGOL01003458">
    <property type="protein sequence ID" value="PKI41136.1"/>
    <property type="molecule type" value="Genomic_DNA"/>
</dbReference>
<accession>A0A218X9Q1</accession>
<dbReference type="Pfam" id="PF07498">
    <property type="entry name" value="Rho_N"/>
    <property type="match status" value="1"/>
</dbReference>
<feature type="region of interest" description="Disordered" evidence="1">
    <location>
        <begin position="65"/>
        <end position="130"/>
    </location>
</feature>
<feature type="compositionally biased region" description="Polar residues" evidence="1">
    <location>
        <begin position="116"/>
        <end position="125"/>
    </location>
</feature>
<sequence>MELIAGAPGYGPAEGKCLPCSGVSRTIVNVSPRSAFIDQYKSTSQVQFGSLRLSSRRAIVCCKSSSAGSRRNPDFPRHNKHGFSSGRNRPMEERESFDILDESDSFPSKNGPVLSIPSSPKSQATAVPGPREKEIVELFRKVQAQLRERAAVKEEKKSQDATKGPGKESETVDSLLKLLRKHSVEQSKRKTTGTTIRNLNTEQTEQQPSSSYEERGLSYFDSGNSVRDAARVPNNNASFSRPVSNFRRKSPVPRMKYPPINLETERNRSRVEMHPEPEDESELEPEPEPEAELEQFEEEPEAVISDEAVYHDMSGGNDLEPDESGNSENGEEQDQLGTEDLTGLKVVELRALAKSRGMKGFSKMKKEELLELLSESSA</sequence>
<dbReference type="PANTHER" id="PTHR34449">
    <property type="entry name" value="RHO TERMINATION FACTOR"/>
    <property type="match status" value="1"/>
</dbReference>
<evidence type="ECO:0000313" key="4">
    <source>
        <dbReference type="EMBL" id="PKI41136.1"/>
    </source>
</evidence>
<evidence type="ECO:0000313" key="6">
    <source>
        <dbReference type="Proteomes" id="UP000233551"/>
    </source>
</evidence>
<feature type="compositionally biased region" description="Acidic residues" evidence="1">
    <location>
        <begin position="319"/>
        <end position="334"/>
    </location>
</feature>
<evidence type="ECO:0000313" key="3">
    <source>
        <dbReference type="EMBL" id="OWM81498.1"/>
    </source>
</evidence>
<feature type="domain" description="Rho termination factor-like N-terminal" evidence="2">
    <location>
        <begin position="340"/>
        <end position="378"/>
    </location>
</feature>
<dbReference type="PANTHER" id="PTHR34449:SF5">
    <property type="entry name" value="ATP BINDING _ ATPASE"/>
    <property type="match status" value="1"/>
</dbReference>
<feature type="compositionally biased region" description="Basic and acidic residues" evidence="1">
    <location>
        <begin position="263"/>
        <end position="276"/>
    </location>
</feature>
<dbReference type="GO" id="GO:0006353">
    <property type="term" value="P:DNA-templated transcription termination"/>
    <property type="evidence" value="ECO:0007669"/>
    <property type="project" value="InterPro"/>
</dbReference>
<evidence type="ECO:0000259" key="2">
    <source>
        <dbReference type="SMART" id="SM00959"/>
    </source>
</evidence>
<evidence type="ECO:0000313" key="5">
    <source>
        <dbReference type="Proteomes" id="UP000197138"/>
    </source>
</evidence>
<proteinExistence type="predicted"/>
<gene>
    <name evidence="3" type="ORF">CDL15_Pgr007536</name>
    <name evidence="4" type="ORF">CRG98_038664</name>
</gene>
<comment type="caution">
    <text evidence="3">The sequence shown here is derived from an EMBL/GenBank/DDBJ whole genome shotgun (WGS) entry which is preliminary data.</text>
</comment>
<feature type="compositionally biased region" description="Basic and acidic residues" evidence="1">
    <location>
        <begin position="149"/>
        <end position="170"/>
    </location>
</feature>
<dbReference type="Proteomes" id="UP000197138">
    <property type="component" value="Unassembled WGS sequence"/>
</dbReference>
<reference evidence="4 6" key="3">
    <citation type="submission" date="2017-11" db="EMBL/GenBank/DDBJ databases">
        <title>De-novo sequencing of pomegranate (Punica granatum L.) genome.</title>
        <authorList>
            <person name="Akparov Z."/>
            <person name="Amiraslanov A."/>
            <person name="Hajiyeva S."/>
            <person name="Abbasov M."/>
            <person name="Kaur K."/>
            <person name="Hamwieh A."/>
            <person name="Solovyev V."/>
            <person name="Salamov A."/>
            <person name="Braich B."/>
            <person name="Kosarev P."/>
            <person name="Mahmoud A."/>
            <person name="Hajiyev E."/>
            <person name="Babayeva S."/>
            <person name="Izzatullayeva V."/>
            <person name="Mammadov A."/>
            <person name="Mammadov A."/>
            <person name="Sharifova S."/>
            <person name="Ojaghi J."/>
            <person name="Eynullazada K."/>
            <person name="Bayramov B."/>
            <person name="Abdulazimova A."/>
            <person name="Shahmuradov I."/>
        </authorList>
    </citation>
    <scope>NUCLEOTIDE SEQUENCE [LARGE SCALE GENOMIC DNA]</scope>
    <source>
        <strain evidence="4">AG2017</strain>
        <strain evidence="6">cv. AG2017</strain>
        <tissue evidence="4">Leaf</tissue>
    </source>
</reference>
<name>A0A218X9Q1_PUNGR</name>
<dbReference type="SMART" id="SM00959">
    <property type="entry name" value="Rho_N"/>
    <property type="match status" value="1"/>
</dbReference>
<dbReference type="OrthoDB" id="652255at2759"/>
<feature type="compositionally biased region" description="Polar residues" evidence="1">
    <location>
        <begin position="233"/>
        <end position="243"/>
    </location>
</feature>
<dbReference type="InterPro" id="IPR011112">
    <property type="entry name" value="Rho-like_N"/>
</dbReference>
<keyword evidence="6" id="KW-1185">Reference proteome</keyword>
<reference evidence="5" key="1">
    <citation type="journal article" date="2017" name="Plant J.">
        <title>The pomegranate (Punica granatum L.) genome and the genomics of punicalagin biosynthesis.</title>
        <authorList>
            <person name="Qin G."/>
            <person name="Xu C."/>
            <person name="Ming R."/>
            <person name="Tang H."/>
            <person name="Guyot R."/>
            <person name="Kramer E.M."/>
            <person name="Hu Y."/>
            <person name="Yi X."/>
            <person name="Qi Y."/>
            <person name="Xu X."/>
            <person name="Gao Z."/>
            <person name="Pan H."/>
            <person name="Jian J."/>
            <person name="Tian Y."/>
            <person name="Yue Z."/>
            <person name="Xu Y."/>
        </authorList>
    </citation>
    <scope>NUCLEOTIDE SEQUENCE [LARGE SCALE GENOMIC DNA]</scope>
    <source>
        <strain evidence="5">cv. Dabenzi</strain>
    </source>
</reference>
<evidence type="ECO:0000256" key="1">
    <source>
        <dbReference type="SAM" id="MobiDB-lite"/>
    </source>
</evidence>
<dbReference type="AlphaFoldDB" id="A0A218X9Q1"/>
<feature type="compositionally biased region" description="Acidic residues" evidence="1">
    <location>
        <begin position="277"/>
        <end position="301"/>
    </location>
</feature>
<dbReference type="GeneID" id="116192713"/>
<protein>
    <recommendedName>
        <fullName evidence="2">Rho termination factor-like N-terminal domain-containing protein</fullName>
    </recommendedName>
</protein>
<dbReference type="STRING" id="22663.A0A218X9Q1"/>
<feature type="region of interest" description="Disordered" evidence="1">
    <location>
        <begin position="149"/>
        <end position="341"/>
    </location>
</feature>
<dbReference type="Proteomes" id="UP000233551">
    <property type="component" value="Unassembled WGS sequence"/>
</dbReference>
<reference evidence="3" key="2">
    <citation type="submission" date="2017-06" db="EMBL/GenBank/DDBJ databases">
        <title>The pomegranate genome and the genomics of punicalagin biosynthesis.</title>
        <authorList>
            <person name="Xu C."/>
        </authorList>
    </citation>
    <scope>NUCLEOTIDE SEQUENCE [LARGE SCALE GENOMIC DNA]</scope>
    <source>
        <tissue evidence="3">Fresh leaf</tissue>
    </source>
</reference>